<proteinExistence type="predicted"/>
<dbReference type="AlphaFoldDB" id="A0A0A9AFR9"/>
<sequence>MTGLTCHEIYLFLKRCFHQSHTTAYHQKGHSPRSSAING</sequence>
<name>A0A0A9AFR9_ARUDO</name>
<evidence type="ECO:0000313" key="1">
    <source>
        <dbReference type="EMBL" id="JAD50519.1"/>
    </source>
</evidence>
<organism evidence="1">
    <name type="scientific">Arundo donax</name>
    <name type="common">Giant reed</name>
    <name type="synonym">Donax arundinaceus</name>
    <dbReference type="NCBI Taxonomy" id="35708"/>
    <lineage>
        <taxon>Eukaryota</taxon>
        <taxon>Viridiplantae</taxon>
        <taxon>Streptophyta</taxon>
        <taxon>Embryophyta</taxon>
        <taxon>Tracheophyta</taxon>
        <taxon>Spermatophyta</taxon>
        <taxon>Magnoliopsida</taxon>
        <taxon>Liliopsida</taxon>
        <taxon>Poales</taxon>
        <taxon>Poaceae</taxon>
        <taxon>PACMAD clade</taxon>
        <taxon>Arundinoideae</taxon>
        <taxon>Arundineae</taxon>
        <taxon>Arundo</taxon>
    </lineage>
</organism>
<reference evidence="1" key="1">
    <citation type="submission" date="2014-09" db="EMBL/GenBank/DDBJ databases">
        <authorList>
            <person name="Magalhaes I.L.F."/>
            <person name="Oliveira U."/>
            <person name="Santos F.R."/>
            <person name="Vidigal T.H.D.A."/>
            <person name="Brescovit A.D."/>
            <person name="Santos A.J."/>
        </authorList>
    </citation>
    <scope>NUCLEOTIDE SEQUENCE</scope>
    <source>
        <tissue evidence="1">Shoot tissue taken approximately 20 cm above the soil surface</tissue>
    </source>
</reference>
<protein>
    <submittedName>
        <fullName evidence="1">Uncharacterized protein</fullName>
    </submittedName>
</protein>
<reference evidence="1" key="2">
    <citation type="journal article" date="2015" name="Data Brief">
        <title>Shoot transcriptome of the giant reed, Arundo donax.</title>
        <authorList>
            <person name="Barrero R.A."/>
            <person name="Guerrero F.D."/>
            <person name="Moolhuijzen P."/>
            <person name="Goolsby J.A."/>
            <person name="Tidwell J."/>
            <person name="Bellgard S.E."/>
            <person name="Bellgard M.I."/>
        </authorList>
    </citation>
    <scope>NUCLEOTIDE SEQUENCE</scope>
    <source>
        <tissue evidence="1">Shoot tissue taken approximately 20 cm above the soil surface</tissue>
    </source>
</reference>
<dbReference type="EMBL" id="GBRH01247376">
    <property type="protein sequence ID" value="JAD50519.1"/>
    <property type="molecule type" value="Transcribed_RNA"/>
</dbReference>
<accession>A0A0A9AFR9</accession>